<organism evidence="2 3">
    <name type="scientific">[Mycobacterium] zoologicum</name>
    <dbReference type="NCBI Taxonomy" id="2872311"/>
    <lineage>
        <taxon>Bacteria</taxon>
        <taxon>Bacillati</taxon>
        <taxon>Actinomycetota</taxon>
        <taxon>Actinomycetes</taxon>
        <taxon>Mycobacteriales</taxon>
        <taxon>Mycobacteriaceae</taxon>
        <taxon>Mycolicibacter</taxon>
    </lineage>
</organism>
<feature type="domain" description="Hemerythrin-like" evidence="1">
    <location>
        <begin position="15"/>
        <end position="131"/>
    </location>
</feature>
<name>A0ABU5YFF8_9MYCO</name>
<accession>A0ABU5YFF8</accession>
<dbReference type="InterPro" id="IPR012312">
    <property type="entry name" value="Hemerythrin-like"/>
</dbReference>
<dbReference type="Proteomes" id="UP001299046">
    <property type="component" value="Unassembled WGS sequence"/>
</dbReference>
<sequence length="162" mass="17604">MSEEISSEVPLSLSAALELEHRLVDDGLAGFLAELDGGRVDADGLNAALDALRRHIFAEERILFPPIRHGGMAMPITVMMSEHGEIWRAMDALAELAGAVDIARIRAAGQNLLGLLASHNDKEEQVIYPAADRELDPEQSAELADFLETGLMPDCWECREAG</sequence>
<gene>
    <name evidence="2" type="ORF">KV112_02170</name>
</gene>
<dbReference type="RefSeq" id="WP_224860465.1">
    <property type="nucleotide sequence ID" value="NZ_JAYJJT010000002.1"/>
</dbReference>
<keyword evidence="3" id="KW-1185">Reference proteome</keyword>
<dbReference type="EMBL" id="JAYJJT010000002">
    <property type="protein sequence ID" value="MEB3048550.1"/>
    <property type="molecule type" value="Genomic_DNA"/>
</dbReference>
<dbReference type="Pfam" id="PF01814">
    <property type="entry name" value="Hemerythrin"/>
    <property type="match status" value="1"/>
</dbReference>
<reference evidence="2 3" key="1">
    <citation type="submission" date="2023-12" db="EMBL/GenBank/DDBJ databases">
        <title>Description of new species of Mycobacterium terrae complex isolated from sewage at the Sao Paulo Zoological Park Foundation in Brazil.</title>
        <authorList>
            <person name="Romagnoli C.L."/>
            <person name="Conceicao E.C."/>
            <person name="Machado E."/>
            <person name="Barreto L.B.P.F."/>
            <person name="Sharma A."/>
            <person name="Silva N.M."/>
            <person name="Marques L.E."/>
            <person name="Juliana M.A."/>
            <person name="Lourenco M.C.S."/>
            <person name="Digiampietri L.A."/>
            <person name="Suffys P.N."/>
            <person name="Viana-Niero C."/>
        </authorList>
    </citation>
    <scope>NUCLEOTIDE SEQUENCE [LARGE SCALE GENOMIC DNA]</scope>
    <source>
        <strain evidence="2 3">MYC123</strain>
    </source>
</reference>
<dbReference type="Gene3D" id="1.20.120.520">
    <property type="entry name" value="nmb1532 protein domain like"/>
    <property type="match status" value="1"/>
</dbReference>
<evidence type="ECO:0000313" key="3">
    <source>
        <dbReference type="Proteomes" id="UP001299046"/>
    </source>
</evidence>
<protein>
    <submittedName>
        <fullName evidence="2">Hemerythrin domain-containing protein</fullName>
    </submittedName>
</protein>
<proteinExistence type="predicted"/>
<evidence type="ECO:0000313" key="2">
    <source>
        <dbReference type="EMBL" id="MEB3048550.1"/>
    </source>
</evidence>
<comment type="caution">
    <text evidence="2">The sequence shown here is derived from an EMBL/GenBank/DDBJ whole genome shotgun (WGS) entry which is preliminary data.</text>
</comment>
<evidence type="ECO:0000259" key="1">
    <source>
        <dbReference type="Pfam" id="PF01814"/>
    </source>
</evidence>